<reference evidence="4 5" key="1">
    <citation type="submission" date="2016-11" db="EMBL/GenBank/DDBJ databases">
        <authorList>
            <person name="Jaros S."/>
            <person name="Januszkiewicz K."/>
            <person name="Wedrychowicz H."/>
        </authorList>
    </citation>
    <scope>NUCLEOTIDE SEQUENCE [LARGE SCALE GENOMIC DNA]</scope>
    <source>
        <strain evidence="4 5">DSM 18119</strain>
    </source>
</reference>
<evidence type="ECO:0000313" key="5">
    <source>
        <dbReference type="Proteomes" id="UP000184048"/>
    </source>
</evidence>
<dbReference type="InterPro" id="IPR027385">
    <property type="entry name" value="Beta-barrel_OMP"/>
</dbReference>
<name>A0A1M4YEY5_9BACT</name>
<evidence type="ECO:0000256" key="1">
    <source>
        <dbReference type="ARBA" id="ARBA00022729"/>
    </source>
</evidence>
<feature type="domain" description="Outer membrane protein beta-barrel" evidence="3">
    <location>
        <begin position="7"/>
        <end position="152"/>
    </location>
</feature>
<gene>
    <name evidence="4" type="ORF">SAMN02745131_01695</name>
</gene>
<proteinExistence type="predicted"/>
<dbReference type="InterPro" id="IPR011250">
    <property type="entry name" value="OMP/PagP_B-barrel"/>
</dbReference>
<dbReference type="EMBL" id="FQUU01000005">
    <property type="protein sequence ID" value="SHF04163.1"/>
    <property type="molecule type" value="Genomic_DNA"/>
</dbReference>
<dbReference type="Proteomes" id="UP000184048">
    <property type="component" value="Unassembled WGS sequence"/>
</dbReference>
<dbReference type="Pfam" id="PF13505">
    <property type="entry name" value="OMP_b-brl"/>
    <property type="match status" value="1"/>
</dbReference>
<evidence type="ECO:0000256" key="2">
    <source>
        <dbReference type="SAM" id="SignalP"/>
    </source>
</evidence>
<feature type="signal peptide" evidence="2">
    <location>
        <begin position="1"/>
        <end position="20"/>
    </location>
</feature>
<keyword evidence="5" id="KW-1185">Reference proteome</keyword>
<feature type="chain" id="PRO_5012206112" evidence="2">
    <location>
        <begin position="21"/>
        <end position="177"/>
    </location>
</feature>
<dbReference type="RefSeq" id="WP_072834893.1">
    <property type="nucleotide sequence ID" value="NZ_FQUU01000005.1"/>
</dbReference>
<dbReference type="SUPFAM" id="SSF56925">
    <property type="entry name" value="OMPA-like"/>
    <property type="match status" value="1"/>
</dbReference>
<accession>A0A1M4YEY5</accession>
<sequence length="177" mass="18836">MNKLLLLLLISSSLSISAKAQRGTYDFLLGVEAAFPTGDFNSYKTGVGGWVQGLLGVGESGQVSFTTGYNTFTFKTPPANEKIKTSIIPLLIGYKYNWSVFYAHPQAGLGLYRFKTKVDNGGTSTTTKSSDSGFTLGLGAGVKVSRLDLGLRYQAGFPGGGTISYFGINAGYSLVKR</sequence>
<evidence type="ECO:0000259" key="3">
    <source>
        <dbReference type="Pfam" id="PF13505"/>
    </source>
</evidence>
<dbReference type="AlphaFoldDB" id="A0A1M4YEY5"/>
<organism evidence="4 5">
    <name type="scientific">Flavisolibacter ginsengisoli DSM 18119</name>
    <dbReference type="NCBI Taxonomy" id="1121884"/>
    <lineage>
        <taxon>Bacteria</taxon>
        <taxon>Pseudomonadati</taxon>
        <taxon>Bacteroidota</taxon>
        <taxon>Chitinophagia</taxon>
        <taxon>Chitinophagales</taxon>
        <taxon>Chitinophagaceae</taxon>
        <taxon>Flavisolibacter</taxon>
    </lineage>
</organism>
<protein>
    <submittedName>
        <fullName evidence="4">Outer membrane protein beta-barrel domain-containing protein</fullName>
    </submittedName>
</protein>
<keyword evidence="1 2" id="KW-0732">Signal</keyword>
<evidence type="ECO:0000313" key="4">
    <source>
        <dbReference type="EMBL" id="SHF04163.1"/>
    </source>
</evidence>